<proteinExistence type="predicted"/>
<dbReference type="PANTHER" id="PTHR32098:SF5">
    <property type="entry name" value="LYCOPENE BETA_EPSILON CYCLASE PROTEIN"/>
    <property type="match status" value="1"/>
</dbReference>
<dbReference type="Gene3D" id="3.50.50.60">
    <property type="entry name" value="FAD/NAD(P)-binding domain"/>
    <property type="match status" value="1"/>
</dbReference>
<dbReference type="EMBL" id="BAABRU010000002">
    <property type="protein sequence ID" value="GAA5526805.1"/>
    <property type="molecule type" value="Genomic_DNA"/>
</dbReference>
<name>A0ABP9WUC2_9CHLR</name>
<comment type="caution">
    <text evidence="1">The sequence shown here is derived from an EMBL/GenBank/DDBJ whole genome shotgun (WGS) entry which is preliminary data.</text>
</comment>
<evidence type="ECO:0000313" key="1">
    <source>
        <dbReference type="EMBL" id="GAA5526805.1"/>
    </source>
</evidence>
<evidence type="ECO:0008006" key="3">
    <source>
        <dbReference type="Google" id="ProtNLM"/>
    </source>
</evidence>
<dbReference type="InterPro" id="IPR036188">
    <property type="entry name" value="FAD/NAD-bd_sf"/>
</dbReference>
<gene>
    <name evidence="1" type="ORF">Hgul01_00585</name>
</gene>
<dbReference type="RefSeq" id="WP_345720441.1">
    <property type="nucleotide sequence ID" value="NZ_BAABRU010000002.1"/>
</dbReference>
<reference evidence="1 2" key="1">
    <citation type="submission" date="2024-02" db="EMBL/GenBank/DDBJ databases">
        <title>Herpetosiphon gulosus NBRC 112829.</title>
        <authorList>
            <person name="Ichikawa N."/>
            <person name="Katano-Makiyama Y."/>
            <person name="Hidaka K."/>
        </authorList>
    </citation>
    <scope>NUCLEOTIDE SEQUENCE [LARGE SCALE GENOMIC DNA]</scope>
    <source>
        <strain evidence="1 2">NBRC 112829</strain>
    </source>
</reference>
<protein>
    <recommendedName>
        <fullName evidence="3">Flavin-dependent dehydrogenase</fullName>
    </recommendedName>
</protein>
<organism evidence="1 2">
    <name type="scientific">Herpetosiphon gulosus</name>
    <dbReference type="NCBI Taxonomy" id="1973496"/>
    <lineage>
        <taxon>Bacteria</taxon>
        <taxon>Bacillati</taxon>
        <taxon>Chloroflexota</taxon>
        <taxon>Chloroflexia</taxon>
        <taxon>Herpetosiphonales</taxon>
        <taxon>Herpetosiphonaceae</taxon>
        <taxon>Herpetosiphon</taxon>
    </lineage>
</organism>
<dbReference type="PANTHER" id="PTHR32098">
    <property type="entry name" value="LYCOPENE BETA/EPSILON CYCLASE PROTEIN"/>
    <property type="match status" value="1"/>
</dbReference>
<sequence>MHVYAHIDIEWSAAPALIYATLAARQGWLLGAGIADRWLWADQTWQITPNHSSQRLHWHAQTSVQPNLKADLVLELLDSVSSTHVRATLHVEWPKTAFKLWRYWQRRRWLHNELTNVLQHWREAWSTQTSPSDQLVQSHPRTCQAFHAMNALDQLQRIQALDQRWQQFEHGQLPNLPYSQTDQLPNADLAVDLVYAGGGLGLIHATLMARKGLNVLVFDRHQVGCAHREWNISQAELERLVATGFISWEALEHQIIMARYRDGLVRFHAAGSAVAPAELHLPEVLDIALDAGALLDYARQQFLAAGGIIWDNTSFEQVYHDPQQQQTVVAVRKADQPQLIAARLLIDAMGATSPLTLASQPFAGICPTVGTVLTGAEHDQSLGDILISVADTQADRQLIWEGFPGREHELTVYVFYYDQVGAKAKYRHSLLDLFEDYFELLPSYKQLQANAQHLRPVFGYIPARHALSKPKPLAGVVALGDASAQQSPLTFCGFGSFVRNLSRTTNLLEQALEQTLLAPQQLSLISAYQSNVSMNWVFSRFMTPWGRPQDVNELQNVFAHVLNRLGYDLARRFFQDQMTWQDYNRVVLGTLAYYPKIMQVAWQVLGWRDWLRWIGDWLRFSRAALIAQFGQQLPAWLVGRLPKPWLFQYNAAYAEWQAMGWLKSSPEHQSQALGSQPSIKQFG</sequence>
<dbReference type="SUPFAM" id="SSF51905">
    <property type="entry name" value="FAD/NAD(P)-binding domain"/>
    <property type="match status" value="1"/>
</dbReference>
<evidence type="ECO:0000313" key="2">
    <source>
        <dbReference type="Proteomes" id="UP001428290"/>
    </source>
</evidence>
<dbReference type="Proteomes" id="UP001428290">
    <property type="component" value="Unassembled WGS sequence"/>
</dbReference>
<keyword evidence="2" id="KW-1185">Reference proteome</keyword>
<accession>A0ABP9WUC2</accession>